<dbReference type="PANTHER" id="PTHR13696:SF52">
    <property type="entry name" value="PARA FAMILY PROTEIN CT_582"/>
    <property type="match status" value="1"/>
</dbReference>
<dbReference type="AlphaFoldDB" id="M1PU86"/>
<accession>M1PU86</accession>
<dbReference type="InterPro" id="IPR027417">
    <property type="entry name" value="P-loop_NTPase"/>
</dbReference>
<dbReference type="SUPFAM" id="SSF52540">
    <property type="entry name" value="P-loop containing nucleoside triphosphate hydrolases"/>
    <property type="match status" value="1"/>
</dbReference>
<dbReference type="CDD" id="cd02042">
    <property type="entry name" value="ParAB_family"/>
    <property type="match status" value="1"/>
</dbReference>
<dbReference type="Proteomes" id="UP000011721">
    <property type="component" value="Chromosome"/>
</dbReference>
<keyword evidence="3" id="KW-1185">Reference proteome</keyword>
<gene>
    <name evidence="2" type="ordered locus">UWK_03374</name>
</gene>
<organism evidence="2 3">
    <name type="scientific">Desulfocapsa sulfexigens (strain DSM 10523 / SB164P1)</name>
    <dbReference type="NCBI Taxonomy" id="1167006"/>
    <lineage>
        <taxon>Bacteria</taxon>
        <taxon>Pseudomonadati</taxon>
        <taxon>Thermodesulfobacteriota</taxon>
        <taxon>Desulfobulbia</taxon>
        <taxon>Desulfobulbales</taxon>
        <taxon>Desulfocapsaceae</taxon>
        <taxon>Desulfocapsa</taxon>
    </lineage>
</organism>
<dbReference type="PANTHER" id="PTHR13696">
    <property type="entry name" value="P-LOOP CONTAINING NUCLEOSIDE TRIPHOSPHATE HYDROLASE"/>
    <property type="match status" value="1"/>
</dbReference>
<dbReference type="HOGENOM" id="CLU_037612_1_4_7"/>
<dbReference type="Pfam" id="PF13614">
    <property type="entry name" value="AAA_31"/>
    <property type="match status" value="1"/>
</dbReference>
<dbReference type="EMBL" id="CP003985">
    <property type="protein sequence ID" value="AGF79891.1"/>
    <property type="molecule type" value="Genomic_DNA"/>
</dbReference>
<proteinExistence type="predicted"/>
<name>M1PU86_DESSD</name>
<dbReference type="InterPro" id="IPR050678">
    <property type="entry name" value="DNA_Partitioning_ATPase"/>
</dbReference>
<dbReference type="OrthoDB" id="9815116at2"/>
<sequence>MTHQDPPIFITFGNRKGGVGKTTSVINLASYLAILGKKILIVDTDPQSNCSSVLLKNLDDRNKHSLIKALEAPEGEGLLSRFACETHHPNLQIIPNTTQCMLWERKNAGHSDAVLGIRRLINQDPTLNEYDFVFFDTPPTLGVMMNNALMASDYVIIPIPPSDQFALDGLAAYLELIGGIRKHNSRLKLLAVLITKYDPNWGSSAYKLNQIIKYFTQRRISIFRTHIHNCPEIDMAHVKRKPVIISAPNSSGANEYATLGRELLEIFNVIHGKRFI</sequence>
<protein>
    <submittedName>
        <fullName evidence="2">ATPase involved in chromosome partitioning</fullName>
    </submittedName>
</protein>
<feature type="domain" description="AAA" evidence="1">
    <location>
        <begin position="10"/>
        <end position="188"/>
    </location>
</feature>
<evidence type="ECO:0000313" key="3">
    <source>
        <dbReference type="Proteomes" id="UP000011721"/>
    </source>
</evidence>
<dbReference type="STRING" id="1167006.UWK_03374"/>
<dbReference type="InterPro" id="IPR025669">
    <property type="entry name" value="AAA_dom"/>
</dbReference>
<dbReference type="RefSeq" id="WP_015405573.1">
    <property type="nucleotide sequence ID" value="NC_020304.1"/>
</dbReference>
<dbReference type="Gene3D" id="3.40.50.300">
    <property type="entry name" value="P-loop containing nucleotide triphosphate hydrolases"/>
    <property type="match status" value="1"/>
</dbReference>
<dbReference type="KEGG" id="dsf:UWK_03374"/>
<dbReference type="eggNOG" id="COG1192">
    <property type="taxonomic scope" value="Bacteria"/>
</dbReference>
<evidence type="ECO:0000313" key="2">
    <source>
        <dbReference type="EMBL" id="AGF79891.1"/>
    </source>
</evidence>
<evidence type="ECO:0000259" key="1">
    <source>
        <dbReference type="Pfam" id="PF13614"/>
    </source>
</evidence>
<reference evidence="3" key="1">
    <citation type="journal article" date="2013" name="Stand. Genomic Sci.">
        <title>Complete genome sequence of Desulfocapsa sulfexigens, a marine deltaproteobacterium specialized in disproportionating inorganic sulfur compounds.</title>
        <authorList>
            <person name="Finster K.W."/>
            <person name="Kjeldsen K.U."/>
            <person name="Kube M."/>
            <person name="Reinhardt R."/>
            <person name="Mussmann M."/>
            <person name="Amann R."/>
            <person name="Schreiber L."/>
        </authorList>
    </citation>
    <scope>NUCLEOTIDE SEQUENCE [LARGE SCALE GENOMIC DNA]</scope>
    <source>
        <strain evidence="3">DSM 10523 / SB164P1</strain>
    </source>
</reference>